<feature type="region of interest" description="Disordered" evidence="16">
    <location>
        <begin position="736"/>
        <end position="761"/>
    </location>
</feature>
<feature type="domain" description="EF-hand" evidence="18">
    <location>
        <begin position="655"/>
        <end position="690"/>
    </location>
</feature>
<evidence type="ECO:0000256" key="3">
    <source>
        <dbReference type="ARBA" id="ARBA00012513"/>
    </source>
</evidence>
<accession>A0A0G4G7A1</accession>
<dbReference type="InterPro" id="IPR017441">
    <property type="entry name" value="Protein_kinase_ATP_BS"/>
</dbReference>
<feature type="compositionally biased region" description="Basic and acidic residues" evidence="16">
    <location>
        <begin position="747"/>
        <end position="761"/>
    </location>
</feature>
<evidence type="ECO:0000256" key="11">
    <source>
        <dbReference type="ARBA" id="ARBA00022840"/>
    </source>
</evidence>
<dbReference type="InterPro" id="IPR050205">
    <property type="entry name" value="CDPK_Ser/Thr_kinases"/>
</dbReference>
<dbReference type="EMBL" id="CDMY01000581">
    <property type="protein sequence ID" value="CEM24418.1"/>
    <property type="molecule type" value="Genomic_DNA"/>
</dbReference>
<dbReference type="Pfam" id="PF00069">
    <property type="entry name" value="Pkinase"/>
    <property type="match status" value="1"/>
</dbReference>
<dbReference type="PANTHER" id="PTHR24349">
    <property type="entry name" value="SERINE/THREONINE-PROTEIN KINASE"/>
    <property type="match status" value="1"/>
</dbReference>
<dbReference type="InParanoid" id="A0A0G4G7A1"/>
<dbReference type="InterPro" id="IPR018247">
    <property type="entry name" value="EF_Hand_1_Ca_BS"/>
</dbReference>
<evidence type="ECO:0000256" key="12">
    <source>
        <dbReference type="ARBA" id="ARBA00024334"/>
    </source>
</evidence>
<dbReference type="Gene3D" id="1.10.238.10">
    <property type="entry name" value="EF-hand"/>
    <property type="match status" value="2"/>
</dbReference>
<protein>
    <recommendedName>
        <fullName evidence="3">non-specific serine/threonine protein kinase</fullName>
        <ecNumber evidence="3">2.7.11.1</ecNumber>
    </recommendedName>
</protein>
<dbReference type="SUPFAM" id="SSF47473">
    <property type="entry name" value="EF-hand"/>
    <property type="match status" value="1"/>
</dbReference>
<comment type="catalytic activity">
    <reaction evidence="14">
        <text>L-seryl-[protein] + ATP = O-phospho-L-seryl-[protein] + ADP + H(+)</text>
        <dbReference type="Rhea" id="RHEA:17989"/>
        <dbReference type="Rhea" id="RHEA-COMP:9863"/>
        <dbReference type="Rhea" id="RHEA-COMP:11604"/>
        <dbReference type="ChEBI" id="CHEBI:15378"/>
        <dbReference type="ChEBI" id="CHEBI:29999"/>
        <dbReference type="ChEBI" id="CHEBI:30616"/>
        <dbReference type="ChEBI" id="CHEBI:83421"/>
        <dbReference type="ChEBI" id="CHEBI:456216"/>
        <dbReference type="EC" id="2.7.11.1"/>
    </reaction>
</comment>
<sequence length="761" mass="83881">MSKVSLAFQCRCRDTNPGDAVYVVGGAPSLGEWNPKVAVPLDTSASTFPLWKTHQEVTLPLDRQDTDHIEYKYIIKGDGGTVRWEPIQGNRTLTFDSKPSGGAGGELVAASPAADTWGTGPFCTPLQLSAASVVTVNGKKEGGKDVGYRRDDTIDTSSTAPSPSATADAIHTPSNANATTLLSRFHDLTQNNGSKPVTTVGGVAADVDTTEPEPTPSMSPISKKQFIVSNRGNLEDAYVIKKKLGQGSWGSVYEVTAKKKNSQGNDLNILRAVKKIAKCYVEDVERFRLEIQIMREIDHPNVIRLYETFEDDSYIYLVLELCQGGELFDRLLAEGTFSEVDACRIMRQILASINFLHSQCIAHRDIKPENFLFLKKDKDSPLKLIDFGLAKKYRDGEQMTTRAGTPYYVSPQVLEGMYGPECDEWSAGVIMYILLCGYPPFNAQNDAQIMKKVRQGTVTFHDNEWAHVSDAAKDLIRQLLTKAPWRRITSQDALQHPWFSQLLGADTRQTTPMKLDVIGNFRRFQGLSRLKKIALTVIAQQLNDDDIAGLKEEFINLDTDNKGILSCDEIKQGLIRSGVPLPPDLDKLLEATDSDGNGTIDYTEFLAACINQSHYIHEEACRAAFRVFDIDGNGLISAEELRHVFELSGEHLDAIGDGCIADILREADTNGDGEISFDEFVSLLKRVPNDAMVDDDSAMLVKKVASRPICLLFDDGEAPLQGRRHSVLSVTPRPRIDNGLVDTAGDTTKEARGENRRSSVA</sequence>
<dbReference type="InterPro" id="IPR008271">
    <property type="entry name" value="Ser/Thr_kinase_AS"/>
</dbReference>
<evidence type="ECO:0000256" key="8">
    <source>
        <dbReference type="ARBA" id="ARBA00022741"/>
    </source>
</evidence>
<organism evidence="20 21">
    <name type="scientific">Vitrella brassicaformis (strain CCMP3155)</name>
    <dbReference type="NCBI Taxonomy" id="1169540"/>
    <lineage>
        <taxon>Eukaryota</taxon>
        <taxon>Sar</taxon>
        <taxon>Alveolata</taxon>
        <taxon>Colpodellida</taxon>
        <taxon>Vitrellaceae</taxon>
        <taxon>Vitrella</taxon>
    </lineage>
</organism>
<dbReference type="CDD" id="cd05117">
    <property type="entry name" value="STKc_CAMK"/>
    <property type="match status" value="1"/>
</dbReference>
<feature type="region of interest" description="Disordered" evidence="16">
    <location>
        <begin position="144"/>
        <end position="171"/>
    </location>
</feature>
<keyword evidence="4" id="KW-0723">Serine/threonine-protein kinase</keyword>
<keyword evidence="10" id="KW-0106">Calcium</keyword>
<dbReference type="OrthoDB" id="40902at2759"/>
<dbReference type="CDD" id="cd00051">
    <property type="entry name" value="EFh"/>
    <property type="match status" value="1"/>
</dbReference>
<dbReference type="SUPFAM" id="SSF49452">
    <property type="entry name" value="Starch-binding domain-like"/>
    <property type="match status" value="1"/>
</dbReference>
<dbReference type="SMART" id="SM00054">
    <property type="entry name" value="EFh"/>
    <property type="match status" value="4"/>
</dbReference>
<dbReference type="FunFam" id="1.10.510.10:FF:000571">
    <property type="entry name" value="Maternal embryonic leucine zipper kinase"/>
    <property type="match status" value="1"/>
</dbReference>
<dbReference type="GO" id="GO:0005524">
    <property type="term" value="F:ATP binding"/>
    <property type="evidence" value="ECO:0007669"/>
    <property type="project" value="UniProtKB-UniRule"/>
</dbReference>
<keyword evidence="11 15" id="KW-0067">ATP-binding</keyword>
<evidence type="ECO:0000256" key="14">
    <source>
        <dbReference type="ARBA" id="ARBA00048679"/>
    </source>
</evidence>
<dbReference type="SUPFAM" id="SSF56112">
    <property type="entry name" value="Protein kinase-like (PK-like)"/>
    <property type="match status" value="1"/>
</dbReference>
<dbReference type="EC" id="2.7.11.1" evidence="3"/>
<evidence type="ECO:0000256" key="15">
    <source>
        <dbReference type="PROSITE-ProRule" id="PRU10141"/>
    </source>
</evidence>
<dbReference type="PhylomeDB" id="A0A0G4G7A1"/>
<dbReference type="InterPro" id="IPR002044">
    <property type="entry name" value="CBM20"/>
</dbReference>
<evidence type="ECO:0000256" key="16">
    <source>
        <dbReference type="SAM" id="MobiDB-lite"/>
    </source>
</evidence>
<keyword evidence="6" id="KW-0479">Metal-binding</keyword>
<dbReference type="InterPro" id="IPR011992">
    <property type="entry name" value="EF-hand-dom_pair"/>
</dbReference>
<dbReference type="InterPro" id="IPR011009">
    <property type="entry name" value="Kinase-like_dom_sf"/>
</dbReference>
<feature type="compositionally biased region" description="Basic and acidic residues" evidence="16">
    <location>
        <begin position="144"/>
        <end position="153"/>
    </location>
</feature>
<evidence type="ECO:0000256" key="10">
    <source>
        <dbReference type="ARBA" id="ARBA00022837"/>
    </source>
</evidence>
<gene>
    <name evidence="20" type="ORF">Vbra_3176</name>
</gene>
<dbReference type="Pfam" id="PF13499">
    <property type="entry name" value="EF-hand_7"/>
    <property type="match status" value="2"/>
</dbReference>
<evidence type="ECO:0000259" key="18">
    <source>
        <dbReference type="PROSITE" id="PS50222"/>
    </source>
</evidence>
<evidence type="ECO:0000256" key="2">
    <source>
        <dbReference type="ARBA" id="ARBA00011245"/>
    </source>
</evidence>
<dbReference type="Gene3D" id="2.60.40.10">
    <property type="entry name" value="Immunoglobulins"/>
    <property type="match status" value="1"/>
</dbReference>
<dbReference type="PROSITE" id="PS51166">
    <property type="entry name" value="CBM20"/>
    <property type="match status" value="1"/>
</dbReference>
<feature type="domain" description="Protein kinase" evidence="17">
    <location>
        <begin position="238"/>
        <end position="499"/>
    </location>
</feature>
<evidence type="ECO:0000259" key="17">
    <source>
        <dbReference type="PROSITE" id="PS50011"/>
    </source>
</evidence>
<evidence type="ECO:0000259" key="19">
    <source>
        <dbReference type="PROSITE" id="PS51166"/>
    </source>
</evidence>
<feature type="domain" description="EF-hand" evidence="18">
    <location>
        <begin position="616"/>
        <end position="651"/>
    </location>
</feature>
<reference evidence="20 21" key="1">
    <citation type="submission" date="2014-11" db="EMBL/GenBank/DDBJ databases">
        <authorList>
            <person name="Zhu J."/>
            <person name="Qi W."/>
            <person name="Song R."/>
        </authorList>
    </citation>
    <scope>NUCLEOTIDE SEQUENCE [LARGE SCALE GENOMIC DNA]</scope>
</reference>
<dbReference type="GO" id="GO:0004674">
    <property type="term" value="F:protein serine/threonine kinase activity"/>
    <property type="evidence" value="ECO:0007669"/>
    <property type="project" value="UniProtKB-KW"/>
</dbReference>
<dbReference type="Gene3D" id="3.30.200.20">
    <property type="entry name" value="Phosphorylase Kinase, domain 1"/>
    <property type="match status" value="1"/>
</dbReference>
<dbReference type="AlphaFoldDB" id="A0A0G4G7A1"/>
<dbReference type="PROSITE" id="PS00018">
    <property type="entry name" value="EF_HAND_1"/>
    <property type="match status" value="3"/>
</dbReference>
<dbReference type="SMART" id="SM01065">
    <property type="entry name" value="CBM_2"/>
    <property type="match status" value="1"/>
</dbReference>
<feature type="compositionally biased region" description="Low complexity" evidence="16">
    <location>
        <begin position="155"/>
        <end position="170"/>
    </location>
</feature>
<dbReference type="STRING" id="1169540.A0A0G4G7A1"/>
<keyword evidence="21" id="KW-1185">Reference proteome</keyword>
<dbReference type="VEuPathDB" id="CryptoDB:Vbra_3176"/>
<feature type="binding site" evidence="15">
    <location>
        <position position="275"/>
    </location>
    <ligand>
        <name>ATP</name>
        <dbReference type="ChEBI" id="CHEBI:30616"/>
    </ligand>
</feature>
<evidence type="ECO:0000256" key="7">
    <source>
        <dbReference type="ARBA" id="ARBA00022737"/>
    </source>
</evidence>
<keyword evidence="8 15" id="KW-0547">Nucleotide-binding</keyword>
<dbReference type="PROSITE" id="PS00107">
    <property type="entry name" value="PROTEIN_KINASE_ATP"/>
    <property type="match status" value="1"/>
</dbReference>
<proteinExistence type="inferred from homology"/>
<dbReference type="Proteomes" id="UP000041254">
    <property type="component" value="Unassembled WGS sequence"/>
</dbReference>
<dbReference type="InterPro" id="IPR013783">
    <property type="entry name" value="Ig-like_fold"/>
</dbReference>
<comment type="subunit">
    <text evidence="2">Monomer.</text>
</comment>
<comment type="catalytic activity">
    <reaction evidence="13">
        <text>L-threonyl-[protein] + ATP = O-phospho-L-threonyl-[protein] + ADP + H(+)</text>
        <dbReference type="Rhea" id="RHEA:46608"/>
        <dbReference type="Rhea" id="RHEA-COMP:11060"/>
        <dbReference type="Rhea" id="RHEA-COMP:11605"/>
        <dbReference type="ChEBI" id="CHEBI:15378"/>
        <dbReference type="ChEBI" id="CHEBI:30013"/>
        <dbReference type="ChEBI" id="CHEBI:30616"/>
        <dbReference type="ChEBI" id="CHEBI:61977"/>
        <dbReference type="ChEBI" id="CHEBI:456216"/>
        <dbReference type="EC" id="2.7.11.1"/>
    </reaction>
</comment>
<keyword evidence="9" id="KW-0418">Kinase</keyword>
<dbReference type="PROSITE" id="PS50011">
    <property type="entry name" value="PROTEIN_KINASE_DOM"/>
    <property type="match status" value="1"/>
</dbReference>
<dbReference type="GO" id="GO:2001070">
    <property type="term" value="F:starch binding"/>
    <property type="evidence" value="ECO:0007669"/>
    <property type="project" value="InterPro"/>
</dbReference>
<comment type="similarity">
    <text evidence="12">Belongs to the protein kinase superfamily. Ser/Thr protein kinase family. CDPK subfamily.</text>
</comment>
<evidence type="ECO:0000256" key="1">
    <source>
        <dbReference type="ARBA" id="ARBA00001946"/>
    </source>
</evidence>
<dbReference type="FunFam" id="1.10.238.10:FF:000003">
    <property type="entry name" value="Calmodulin A"/>
    <property type="match status" value="1"/>
</dbReference>
<dbReference type="SMART" id="SM00220">
    <property type="entry name" value="S_TKc"/>
    <property type="match status" value="1"/>
</dbReference>
<keyword evidence="7" id="KW-0677">Repeat</keyword>
<evidence type="ECO:0000256" key="9">
    <source>
        <dbReference type="ARBA" id="ARBA00022777"/>
    </source>
</evidence>
<dbReference type="InterPro" id="IPR002048">
    <property type="entry name" value="EF_hand_dom"/>
</dbReference>
<dbReference type="InterPro" id="IPR000719">
    <property type="entry name" value="Prot_kinase_dom"/>
</dbReference>
<feature type="domain" description="EF-hand" evidence="18">
    <location>
        <begin position="545"/>
        <end position="580"/>
    </location>
</feature>
<dbReference type="FunFam" id="3.30.200.20:FF:000315">
    <property type="entry name" value="Calcium-dependent protein kinase 3"/>
    <property type="match status" value="1"/>
</dbReference>
<evidence type="ECO:0000256" key="5">
    <source>
        <dbReference type="ARBA" id="ARBA00022679"/>
    </source>
</evidence>
<comment type="cofactor">
    <cofactor evidence="1">
        <name>Mg(2+)</name>
        <dbReference type="ChEBI" id="CHEBI:18420"/>
    </cofactor>
</comment>
<evidence type="ECO:0000256" key="4">
    <source>
        <dbReference type="ARBA" id="ARBA00022527"/>
    </source>
</evidence>
<dbReference type="InterPro" id="IPR013784">
    <property type="entry name" value="Carb-bd-like_fold"/>
</dbReference>
<dbReference type="PROSITE" id="PS50222">
    <property type="entry name" value="EF_HAND_2"/>
    <property type="match status" value="4"/>
</dbReference>
<evidence type="ECO:0000313" key="20">
    <source>
        <dbReference type="EMBL" id="CEM24418.1"/>
    </source>
</evidence>
<feature type="domain" description="EF-hand" evidence="18">
    <location>
        <begin position="584"/>
        <end position="615"/>
    </location>
</feature>
<feature type="domain" description="CBM20" evidence="19">
    <location>
        <begin position="1"/>
        <end position="119"/>
    </location>
</feature>
<dbReference type="PROSITE" id="PS00108">
    <property type="entry name" value="PROTEIN_KINASE_ST"/>
    <property type="match status" value="1"/>
</dbReference>
<dbReference type="Pfam" id="PF00686">
    <property type="entry name" value="CBM_20"/>
    <property type="match status" value="1"/>
</dbReference>
<evidence type="ECO:0000256" key="13">
    <source>
        <dbReference type="ARBA" id="ARBA00047899"/>
    </source>
</evidence>
<evidence type="ECO:0000313" key="21">
    <source>
        <dbReference type="Proteomes" id="UP000041254"/>
    </source>
</evidence>
<dbReference type="GO" id="GO:0005509">
    <property type="term" value="F:calcium ion binding"/>
    <property type="evidence" value="ECO:0007669"/>
    <property type="project" value="InterPro"/>
</dbReference>
<name>A0A0G4G7A1_VITBC</name>
<keyword evidence="5" id="KW-0808">Transferase</keyword>
<dbReference type="Gene3D" id="1.10.510.10">
    <property type="entry name" value="Transferase(Phosphotransferase) domain 1"/>
    <property type="match status" value="1"/>
</dbReference>
<evidence type="ECO:0000256" key="6">
    <source>
        <dbReference type="ARBA" id="ARBA00022723"/>
    </source>
</evidence>
<dbReference type="CDD" id="cd05467">
    <property type="entry name" value="CBM20"/>
    <property type="match status" value="1"/>
</dbReference>